<keyword evidence="6" id="KW-0012">Acyltransferase</keyword>
<dbReference type="InterPro" id="IPR014043">
    <property type="entry name" value="Acyl_transferase_dom"/>
</dbReference>
<evidence type="ECO:0000313" key="7">
    <source>
        <dbReference type="Proteomes" id="UP000516052"/>
    </source>
</evidence>
<dbReference type="Gene3D" id="3.40.366.10">
    <property type="entry name" value="Malonyl-Coenzyme A Acyl Carrier Protein, domain 2"/>
    <property type="match status" value="1"/>
</dbReference>
<organism evidence="6 7">
    <name type="scientific">Streptomyces roseirectus</name>
    <dbReference type="NCBI Taxonomy" id="2768066"/>
    <lineage>
        <taxon>Bacteria</taxon>
        <taxon>Bacillati</taxon>
        <taxon>Actinomycetota</taxon>
        <taxon>Actinomycetes</taxon>
        <taxon>Kitasatosporales</taxon>
        <taxon>Streptomycetaceae</taxon>
        <taxon>Streptomyces</taxon>
    </lineage>
</organism>
<accession>A0A7H0IQ32</accession>
<dbReference type="InterPro" id="IPR001227">
    <property type="entry name" value="Ac_transferase_dom_sf"/>
</dbReference>
<dbReference type="SUPFAM" id="SSF52151">
    <property type="entry name" value="FabD/lysophospholipase-like"/>
    <property type="match status" value="1"/>
</dbReference>
<evidence type="ECO:0000256" key="3">
    <source>
        <dbReference type="ARBA" id="ARBA00023194"/>
    </source>
</evidence>
<sequence length="450" mass="47053">MRDRIAFLFPGQGAYLPGLLTGFLDPYPQIGPVLRDVDGVCAEYGHRPVSELLLDTGAPPIDTLLAEHPEALHLCIFTASLACAAVCAAEGVRADVLVGHSFGEWAALTLAGVWTPVEAARLICERDRVCRQAGIEPGGLLAVAVGPDTARHLAGVVDEWSLGVAVSNGPGQSVLAGPEAGLDQAQAVASALGVRAVRVKAAYPYHSPWMRAAGETFREVMERSGARVPTQRVYSPISGSYVSTADGVRDIGAGHMVVPVDFLAALHVLRRDQVTVFVECGAKDIVTRLAAEVLPGVRTLAPMARRGGPQAARTVLAGAAVPAAVPPVPSAATVPAPRRPQGDEVPSAAAVPEESVEAEALPPRAELITALCAHYAERLGYPPDVVTDDVDLEVDLGIDSLRQAEVLASLYARYGLDASGSGDPLRRQTLPDIADHLMALPRLSAPVPVS</sequence>
<evidence type="ECO:0000256" key="1">
    <source>
        <dbReference type="ARBA" id="ARBA00022450"/>
    </source>
</evidence>
<dbReference type="InterPro" id="IPR016035">
    <property type="entry name" value="Acyl_Trfase/lysoPLipase"/>
</dbReference>
<dbReference type="Proteomes" id="UP000516052">
    <property type="component" value="Chromosome"/>
</dbReference>
<dbReference type="InterPro" id="IPR009081">
    <property type="entry name" value="PP-bd_ACP"/>
</dbReference>
<protein>
    <submittedName>
        <fullName evidence="6">Acyltransferase domain-containing protein</fullName>
    </submittedName>
</protein>
<keyword evidence="7" id="KW-1185">Reference proteome</keyword>
<dbReference type="Pfam" id="PF00550">
    <property type="entry name" value="PP-binding"/>
    <property type="match status" value="1"/>
</dbReference>
<dbReference type="SUPFAM" id="SSF47336">
    <property type="entry name" value="ACP-like"/>
    <property type="match status" value="1"/>
</dbReference>
<dbReference type="KEGG" id="sroi:IAG44_39390"/>
<keyword evidence="3" id="KW-0045">Antibiotic biosynthesis</keyword>
<dbReference type="InterPro" id="IPR006162">
    <property type="entry name" value="Ppantetheine_attach_site"/>
</dbReference>
<dbReference type="PROSITE" id="PS00012">
    <property type="entry name" value="PHOSPHOPANTETHEINE"/>
    <property type="match status" value="1"/>
</dbReference>
<dbReference type="GO" id="GO:0004312">
    <property type="term" value="F:fatty acid synthase activity"/>
    <property type="evidence" value="ECO:0007669"/>
    <property type="project" value="TreeGrafter"/>
</dbReference>
<keyword evidence="2" id="KW-0597">Phosphoprotein</keyword>
<reference evidence="6 7" key="1">
    <citation type="submission" date="2020-08" db="EMBL/GenBank/DDBJ databases">
        <title>A novel species.</title>
        <authorList>
            <person name="Gao J."/>
        </authorList>
    </citation>
    <scope>NUCLEOTIDE SEQUENCE [LARGE SCALE GENOMIC DNA]</scope>
    <source>
        <strain evidence="6 7">CRXT-G-22</strain>
    </source>
</reference>
<keyword evidence="6" id="KW-0808">Transferase</keyword>
<dbReference type="InterPro" id="IPR036736">
    <property type="entry name" value="ACP-like_sf"/>
</dbReference>
<dbReference type="GO" id="GO:0017000">
    <property type="term" value="P:antibiotic biosynthetic process"/>
    <property type="evidence" value="ECO:0007669"/>
    <property type="project" value="UniProtKB-KW"/>
</dbReference>
<feature type="region of interest" description="Disordered" evidence="4">
    <location>
        <begin position="332"/>
        <end position="356"/>
    </location>
</feature>
<name>A0A7H0IQ32_9ACTN</name>
<dbReference type="PANTHER" id="PTHR43775">
    <property type="entry name" value="FATTY ACID SYNTHASE"/>
    <property type="match status" value="1"/>
</dbReference>
<dbReference type="PANTHER" id="PTHR43775:SF37">
    <property type="entry name" value="SI:DKEY-61P9.11"/>
    <property type="match status" value="1"/>
</dbReference>
<dbReference type="InterPro" id="IPR016036">
    <property type="entry name" value="Malonyl_transacylase_ACP-bd"/>
</dbReference>
<dbReference type="Pfam" id="PF00698">
    <property type="entry name" value="Acyl_transf_1"/>
    <property type="match status" value="1"/>
</dbReference>
<dbReference type="InterPro" id="IPR050091">
    <property type="entry name" value="PKS_NRPS_Biosynth_Enz"/>
</dbReference>
<dbReference type="PROSITE" id="PS50075">
    <property type="entry name" value="CARRIER"/>
    <property type="match status" value="1"/>
</dbReference>
<evidence type="ECO:0000313" key="6">
    <source>
        <dbReference type="EMBL" id="QNP74898.1"/>
    </source>
</evidence>
<dbReference type="GO" id="GO:0006633">
    <property type="term" value="P:fatty acid biosynthetic process"/>
    <property type="evidence" value="ECO:0007669"/>
    <property type="project" value="TreeGrafter"/>
</dbReference>
<feature type="compositionally biased region" description="Low complexity" evidence="4">
    <location>
        <begin position="344"/>
        <end position="353"/>
    </location>
</feature>
<evidence type="ECO:0000259" key="5">
    <source>
        <dbReference type="PROSITE" id="PS50075"/>
    </source>
</evidence>
<dbReference type="SMART" id="SM00827">
    <property type="entry name" value="PKS_AT"/>
    <property type="match status" value="1"/>
</dbReference>
<evidence type="ECO:0000256" key="4">
    <source>
        <dbReference type="SAM" id="MobiDB-lite"/>
    </source>
</evidence>
<dbReference type="RefSeq" id="WP_187751821.1">
    <property type="nucleotide sequence ID" value="NZ_CP060828.1"/>
</dbReference>
<dbReference type="SUPFAM" id="SSF55048">
    <property type="entry name" value="Probable ACP-binding domain of malonyl-CoA ACP transacylase"/>
    <property type="match status" value="1"/>
</dbReference>
<gene>
    <name evidence="6" type="ORF">IAG44_39390</name>
</gene>
<proteinExistence type="predicted"/>
<dbReference type="EMBL" id="CP060828">
    <property type="protein sequence ID" value="QNP74898.1"/>
    <property type="molecule type" value="Genomic_DNA"/>
</dbReference>
<dbReference type="Gene3D" id="1.10.1200.10">
    <property type="entry name" value="ACP-like"/>
    <property type="match status" value="1"/>
</dbReference>
<keyword evidence="1" id="KW-0596">Phosphopantetheine</keyword>
<feature type="domain" description="Carrier" evidence="5">
    <location>
        <begin position="362"/>
        <end position="441"/>
    </location>
</feature>
<evidence type="ECO:0000256" key="2">
    <source>
        <dbReference type="ARBA" id="ARBA00022553"/>
    </source>
</evidence>
<dbReference type="AlphaFoldDB" id="A0A7H0IQ32"/>